<protein>
    <recommendedName>
        <fullName evidence="6">IF rod domain-containing protein</fullName>
    </recommendedName>
</protein>
<dbReference type="Pfam" id="PF00038">
    <property type="entry name" value="Filament"/>
    <property type="match status" value="1"/>
</dbReference>
<dbReference type="InterPro" id="IPR031211">
    <property type="entry name" value="Nestin"/>
</dbReference>
<organism evidence="7 8">
    <name type="scientific">Danionella cerebrum</name>
    <dbReference type="NCBI Taxonomy" id="2873325"/>
    <lineage>
        <taxon>Eukaryota</taxon>
        <taxon>Metazoa</taxon>
        <taxon>Chordata</taxon>
        <taxon>Craniata</taxon>
        <taxon>Vertebrata</taxon>
        <taxon>Euteleostomi</taxon>
        <taxon>Actinopterygii</taxon>
        <taxon>Neopterygii</taxon>
        <taxon>Teleostei</taxon>
        <taxon>Ostariophysi</taxon>
        <taxon>Cypriniformes</taxon>
        <taxon>Danionidae</taxon>
        <taxon>Danioninae</taxon>
        <taxon>Danionella</taxon>
    </lineage>
</organism>
<feature type="region of interest" description="Disordered" evidence="5">
    <location>
        <begin position="658"/>
        <end position="778"/>
    </location>
</feature>
<evidence type="ECO:0000256" key="2">
    <source>
        <dbReference type="ARBA" id="ARBA00023054"/>
    </source>
</evidence>
<dbReference type="PROSITE" id="PS00226">
    <property type="entry name" value="IF_ROD_1"/>
    <property type="match status" value="1"/>
</dbReference>
<dbReference type="PANTHER" id="PTHR47051">
    <property type="entry name" value="NESTIN"/>
    <property type="match status" value="1"/>
</dbReference>
<feature type="compositionally biased region" description="Polar residues" evidence="5">
    <location>
        <begin position="428"/>
        <end position="437"/>
    </location>
</feature>
<feature type="domain" description="IF rod" evidence="6">
    <location>
        <begin position="57"/>
        <end position="364"/>
    </location>
</feature>
<dbReference type="GO" id="GO:0030844">
    <property type="term" value="P:positive regulation of intermediate filament depolymerization"/>
    <property type="evidence" value="ECO:0007669"/>
    <property type="project" value="TreeGrafter"/>
</dbReference>
<dbReference type="AlphaFoldDB" id="A0A553QHN7"/>
<reference evidence="7 8" key="1">
    <citation type="journal article" date="2019" name="Sci. Data">
        <title>Hybrid genome assembly and annotation of Danionella translucida.</title>
        <authorList>
            <person name="Kadobianskyi M."/>
            <person name="Schulze L."/>
            <person name="Schuelke M."/>
            <person name="Judkewitz B."/>
        </authorList>
    </citation>
    <scope>NUCLEOTIDE SEQUENCE [LARGE SCALE GENOMIC DNA]</scope>
    <source>
        <strain evidence="7 8">Bolton</strain>
    </source>
</reference>
<feature type="compositionally biased region" description="Low complexity" evidence="5">
    <location>
        <begin position="412"/>
        <end position="427"/>
    </location>
</feature>
<name>A0A553QHN7_9TELE</name>
<dbReference type="GO" id="GO:0019215">
    <property type="term" value="F:intermediate filament binding"/>
    <property type="evidence" value="ECO:0007669"/>
    <property type="project" value="InterPro"/>
</dbReference>
<evidence type="ECO:0000256" key="1">
    <source>
        <dbReference type="ARBA" id="ARBA00022754"/>
    </source>
</evidence>
<evidence type="ECO:0000259" key="6">
    <source>
        <dbReference type="PROSITE" id="PS51842"/>
    </source>
</evidence>
<feature type="compositionally biased region" description="Basic and acidic residues" evidence="5">
    <location>
        <begin position="686"/>
        <end position="711"/>
    </location>
</feature>
<comment type="similarity">
    <text evidence="3">Belongs to the intermediate filament family.</text>
</comment>
<feature type="compositionally biased region" description="Basic and acidic residues" evidence="5">
    <location>
        <begin position="438"/>
        <end position="463"/>
    </location>
</feature>
<feature type="region of interest" description="Disordered" evidence="5">
    <location>
        <begin position="380"/>
        <end position="466"/>
    </location>
</feature>
<feature type="compositionally biased region" description="Acidic residues" evidence="5">
    <location>
        <begin position="1161"/>
        <end position="1174"/>
    </location>
</feature>
<keyword evidence="8" id="KW-1185">Reference proteome</keyword>
<dbReference type="GO" id="GO:0005882">
    <property type="term" value="C:intermediate filament"/>
    <property type="evidence" value="ECO:0007669"/>
    <property type="project" value="UniProtKB-KW"/>
</dbReference>
<feature type="region of interest" description="Disordered" evidence="5">
    <location>
        <begin position="1122"/>
        <end position="1174"/>
    </location>
</feature>
<feature type="coiled-coil region" evidence="4">
    <location>
        <begin position="123"/>
        <end position="210"/>
    </location>
</feature>
<dbReference type="OrthoDB" id="8886319at2759"/>
<dbReference type="Proteomes" id="UP000316079">
    <property type="component" value="Unassembled WGS sequence"/>
</dbReference>
<evidence type="ECO:0000256" key="4">
    <source>
        <dbReference type="SAM" id="Coils"/>
    </source>
</evidence>
<dbReference type="InterPro" id="IPR018039">
    <property type="entry name" value="IF_conserved"/>
</dbReference>
<keyword evidence="1 3" id="KW-0403">Intermediate filament</keyword>
<dbReference type="PROSITE" id="PS51842">
    <property type="entry name" value="IF_ROD_2"/>
    <property type="match status" value="1"/>
</dbReference>
<sequence length="1174" mass="132847">GSCPPLSIQLLGPGTSSTSLSLYHPAATKTSICSQPPTSHHSKMELLGVRFSKFHEEKYQMLELNQRLESYLGRVKLLEEENKLLREEISTLKRTGEPPGQRKAQEEALSQARRLTEEAWRKKDHVELEIENLMEDVEKVSIQRQKIKTAQDAARRKLTESKKDLEEEKRAQIWLREKVGQLEKDLLLHMQEHQENVEALQATLKQTKQVLMMPHHATPTSIPDLGQEYSSRAAQAWQEATNNYKKQTERLEESLNKTKVNMAKIHQEKRENQHQVQHLAKELESTKAKRQVLEKQVMMQREEQKCELQHLQAQVDSLELERDNLGQQINGLMFDRQNLLQVKMSLGLEVATYRALLDSEGLANDQPATHKNTSASLLALSKPSGIQSPSRSTGESCHFSRTVSPSHRSIRSSHTLLSSATPSSTASKGTLQKPQTEITEKMDDHRNRSEQFEQFEHRKKDLTEESVDLLPEEKDLTLEMKSAEDSDDIMVEDETKQFWNTQMVESVWMSAPANFHVSEDAGDSEDGKDEDIEVSVEMARISHAPKVACEENKTGAKDEKGDDQLMSSQHPITQGSPINEQGTLDLIAHLGCEAETFGDQMKVDEVDTASDVGEDQVEQLNGEAAIEWDRQEETDAENETMLGVDETFVTDKKYETLQEQMEKEEETEREISLQDDGQESVNITDNVEKTFAEHYLDQTENRPEDEQKNLCDEDDSPNISASLRSDAGECDSQENTLADTRPLIRYKSDEEPSQYIGEASDSEDDRIDRGHWNEGTSKRFNTMEDLTEEPDMDVTGELMMKDDSKEESLEKVQEFVMIPKDLGPEMMGEEREFKANLEDASAAKRKDYALNISGQNECLPLIETSLITEHKYESQVQTSLLFSSTISETPQQESFESLLMLPDDAPTEEGLVDVSMHTNIDHLDNPSLEDELNGHPDVTSDMPNLEQEECISSADESPNASQCFQNTSLLPTAVLNEEPLTFANGVSVADHESYNNDVPEEVRSEKIDHQENCNIWGQEANASMDPQPGLFVSNDNFGGLKESVLDQTMLKFDQHQERSDLVTVTDFESISGEFQSQQSKSEIHSFIATSMNMDFWEDAQREMAATCDPEKTEHINLVFGDGKEEGKQIENGNAKEEMDILKDMKKKVEQPRQGQKVQSEESADEGDSWSSGDE</sequence>
<feature type="compositionally biased region" description="Polar residues" evidence="5">
    <location>
        <begin position="384"/>
        <end position="407"/>
    </location>
</feature>
<dbReference type="Gene3D" id="1.20.5.1160">
    <property type="entry name" value="Vasodilator-stimulated phosphoprotein"/>
    <property type="match status" value="1"/>
</dbReference>
<dbReference type="SMART" id="SM01391">
    <property type="entry name" value="Filament"/>
    <property type="match status" value="1"/>
</dbReference>
<evidence type="ECO:0000256" key="5">
    <source>
        <dbReference type="SAM" id="MobiDB-lite"/>
    </source>
</evidence>
<dbReference type="Gene3D" id="1.20.5.170">
    <property type="match status" value="1"/>
</dbReference>
<proteinExistence type="inferred from homology"/>
<feature type="coiled-coil region" evidence="4">
    <location>
        <begin position="234"/>
        <end position="328"/>
    </location>
</feature>
<keyword evidence="2 4" id="KW-0175">Coiled coil</keyword>
<dbReference type="SUPFAM" id="SSF64593">
    <property type="entry name" value="Intermediate filament protein, coiled coil region"/>
    <property type="match status" value="2"/>
</dbReference>
<dbReference type="InterPro" id="IPR039008">
    <property type="entry name" value="IF_rod_dom"/>
</dbReference>
<feature type="compositionally biased region" description="Basic and acidic residues" evidence="5">
    <location>
        <begin position="1122"/>
        <end position="1150"/>
    </location>
</feature>
<dbReference type="PANTHER" id="PTHR47051:SF1">
    <property type="entry name" value="NESTIN"/>
    <property type="match status" value="1"/>
</dbReference>
<dbReference type="GO" id="GO:0031730">
    <property type="term" value="F:CCR5 chemokine receptor binding"/>
    <property type="evidence" value="ECO:0007669"/>
    <property type="project" value="TreeGrafter"/>
</dbReference>
<dbReference type="STRING" id="623744.A0A553QHN7"/>
<accession>A0A553QHN7</accession>
<feature type="coiled-coil region" evidence="4">
    <location>
        <begin position="61"/>
        <end position="95"/>
    </location>
</feature>
<evidence type="ECO:0000313" key="7">
    <source>
        <dbReference type="EMBL" id="TRY89443.1"/>
    </source>
</evidence>
<evidence type="ECO:0000256" key="3">
    <source>
        <dbReference type="RuleBase" id="RU000685"/>
    </source>
</evidence>
<comment type="caution">
    <text evidence="7">The sequence shown here is derived from an EMBL/GenBank/DDBJ whole genome shotgun (WGS) entry which is preliminary data.</text>
</comment>
<evidence type="ECO:0000313" key="8">
    <source>
        <dbReference type="Proteomes" id="UP000316079"/>
    </source>
</evidence>
<dbReference type="EMBL" id="SRMA01025977">
    <property type="protein sequence ID" value="TRY89443.1"/>
    <property type="molecule type" value="Genomic_DNA"/>
</dbReference>
<feature type="non-terminal residue" evidence="7">
    <location>
        <position position="1"/>
    </location>
</feature>
<gene>
    <name evidence="7" type="ORF">DNTS_016043</name>
</gene>